<keyword evidence="1" id="KW-0677">Repeat</keyword>
<dbReference type="Pfam" id="PF14559">
    <property type="entry name" value="TPR_19"/>
    <property type="match status" value="2"/>
</dbReference>
<dbReference type="SUPFAM" id="SSF52540">
    <property type="entry name" value="P-loop containing nucleoside triphosphate hydrolases"/>
    <property type="match status" value="1"/>
</dbReference>
<sequence>MQEQILQTLYSGNIEKGLELAREFVARSAHDPVAQRMLALALRANGDEAGSRAALKRAITLAPEDARMHLELAGLLLDEHDLEGAQRSLDASADADPNSVPAYVMRSHLAIARGDLVEAGRQAVLAERAGPGLPAVLALRGMLRLHEGNLAEAVRLLSDAVRLAPNDAVALHGLGMAYAAQGHLAFAEQTFRKLMGVASNAAAVRLAIAQVQHAQGRSAEAADELAPALADPALATPQMRRFVGELELAAGRHAQAIEHLRQAMAEQSSDRKTVASLAEAWRRSGQLEDARRTLDSALASTPDDDELWRVRLGFEPAGEGAARLVQQWRTRLPESTSAIEAAMVLHASEGRPAEAEAAARELLALAPGHARAEMQIIDALLVRDPAEAAKRLEARISGTSNIGEALSLEAWRDLARHRAGDFSGARKGWSDRHAALARGRLALPAGSAAPPQWPEAVSAPAGSARAIFLVGLPGSAVERAANMLATVFPGFRADRYSPQPPVDAFQDIQAWARIAAADPGTLAEAARTWRAALPGRRVGGDFIDWLPWWDNSYASIMRAGIPEARLVVMLRDPRDMFMDWMAFGSRTPFAVSSPGEAADWLAAALEQLAEVHEQELVPHALVRVDDTAEDPRAMAAQLGAALGIELPEPPAGYFGAPRLAPGSWREHAAAFAGPLAALEPVARRFGYPAA</sequence>
<keyword evidence="2 3" id="KW-0802">TPR repeat</keyword>
<dbReference type="SMART" id="SM00028">
    <property type="entry name" value="TPR"/>
    <property type="match status" value="6"/>
</dbReference>
<dbReference type="PANTHER" id="PTHR45586">
    <property type="entry name" value="TPR REPEAT-CONTAINING PROTEIN PA4667"/>
    <property type="match status" value="1"/>
</dbReference>
<dbReference type="InterPro" id="IPR019734">
    <property type="entry name" value="TPR_rpt"/>
</dbReference>
<accession>A0ABV6SVP2</accession>
<dbReference type="Gene3D" id="3.40.50.300">
    <property type="entry name" value="P-loop containing nucleotide triphosphate hydrolases"/>
    <property type="match status" value="1"/>
</dbReference>
<dbReference type="Gene3D" id="1.25.40.10">
    <property type="entry name" value="Tetratricopeptide repeat domain"/>
    <property type="match status" value="2"/>
</dbReference>
<dbReference type="SUPFAM" id="SSF48452">
    <property type="entry name" value="TPR-like"/>
    <property type="match status" value="1"/>
</dbReference>
<evidence type="ECO:0000313" key="5">
    <source>
        <dbReference type="Proteomes" id="UP001589898"/>
    </source>
</evidence>
<dbReference type="PROSITE" id="PS50005">
    <property type="entry name" value="TPR"/>
    <property type="match status" value="1"/>
</dbReference>
<feature type="repeat" description="TPR" evidence="3">
    <location>
        <begin position="134"/>
        <end position="167"/>
    </location>
</feature>
<comment type="caution">
    <text evidence="4">The sequence shown here is derived from an EMBL/GenBank/DDBJ whole genome shotgun (WGS) entry which is preliminary data.</text>
</comment>
<dbReference type="Pfam" id="PF13432">
    <property type="entry name" value="TPR_16"/>
    <property type="match status" value="1"/>
</dbReference>
<dbReference type="InterPro" id="IPR051012">
    <property type="entry name" value="CellSynth/LPSAsmb/PSIAsmb"/>
</dbReference>
<keyword evidence="5" id="KW-1185">Reference proteome</keyword>
<protein>
    <submittedName>
        <fullName evidence="4">Tetratricopeptide repeat protein</fullName>
    </submittedName>
</protein>
<dbReference type="PANTHER" id="PTHR45586:SF1">
    <property type="entry name" value="LIPOPOLYSACCHARIDE ASSEMBLY PROTEIN B"/>
    <property type="match status" value="1"/>
</dbReference>
<evidence type="ECO:0000256" key="2">
    <source>
        <dbReference type="ARBA" id="ARBA00022803"/>
    </source>
</evidence>
<dbReference type="RefSeq" id="WP_189497922.1">
    <property type="nucleotide sequence ID" value="NZ_BMZT01000008.1"/>
</dbReference>
<name>A0ABV6SVP2_9GAMM</name>
<dbReference type="InterPro" id="IPR027417">
    <property type="entry name" value="P-loop_NTPase"/>
</dbReference>
<dbReference type="Proteomes" id="UP001589898">
    <property type="component" value="Unassembled WGS sequence"/>
</dbReference>
<proteinExistence type="predicted"/>
<evidence type="ECO:0000313" key="4">
    <source>
        <dbReference type="EMBL" id="MFC0717494.1"/>
    </source>
</evidence>
<dbReference type="InterPro" id="IPR011990">
    <property type="entry name" value="TPR-like_helical_dom_sf"/>
</dbReference>
<evidence type="ECO:0000256" key="3">
    <source>
        <dbReference type="PROSITE-ProRule" id="PRU00339"/>
    </source>
</evidence>
<reference evidence="4 5" key="1">
    <citation type="submission" date="2024-09" db="EMBL/GenBank/DDBJ databases">
        <authorList>
            <person name="Sun Q."/>
            <person name="Mori K."/>
        </authorList>
    </citation>
    <scope>NUCLEOTIDE SEQUENCE [LARGE SCALE GENOMIC DNA]</scope>
    <source>
        <strain evidence="4 5">KCTC 52403</strain>
    </source>
</reference>
<organism evidence="4 5">
    <name type="scientific">Luteimonas padinae</name>
    <dbReference type="NCBI Taxonomy" id="1714359"/>
    <lineage>
        <taxon>Bacteria</taxon>
        <taxon>Pseudomonadati</taxon>
        <taxon>Pseudomonadota</taxon>
        <taxon>Gammaproteobacteria</taxon>
        <taxon>Lysobacterales</taxon>
        <taxon>Lysobacteraceae</taxon>
        <taxon>Luteimonas</taxon>
    </lineage>
</organism>
<dbReference type="EMBL" id="JBHLTF010000028">
    <property type="protein sequence ID" value="MFC0717494.1"/>
    <property type="molecule type" value="Genomic_DNA"/>
</dbReference>
<evidence type="ECO:0000256" key="1">
    <source>
        <dbReference type="ARBA" id="ARBA00022737"/>
    </source>
</evidence>
<gene>
    <name evidence="4" type="ORF">ACFFFU_06995</name>
</gene>